<dbReference type="Gene3D" id="2.60.40.10">
    <property type="entry name" value="Immunoglobulins"/>
    <property type="match status" value="4"/>
</dbReference>
<feature type="domain" description="Bacterial Ig-like" evidence="1">
    <location>
        <begin position="2"/>
        <end position="36"/>
    </location>
</feature>
<evidence type="ECO:0000259" key="1">
    <source>
        <dbReference type="Pfam" id="PF19077"/>
    </source>
</evidence>
<evidence type="ECO:0000313" key="3">
    <source>
        <dbReference type="Proteomes" id="UP000503441"/>
    </source>
</evidence>
<keyword evidence="3" id="KW-1185">Reference proteome</keyword>
<proteinExistence type="predicted"/>
<dbReference type="Pfam" id="PF19077">
    <property type="entry name" value="Big_13"/>
    <property type="match status" value="1"/>
</dbReference>
<evidence type="ECO:0000313" key="2">
    <source>
        <dbReference type="EMBL" id="QIM19518.1"/>
    </source>
</evidence>
<dbReference type="RefSeq" id="WP_166331760.1">
    <property type="nucleotide sequence ID" value="NZ_CP049933.1"/>
</dbReference>
<dbReference type="Proteomes" id="UP000503441">
    <property type="component" value="Chromosome"/>
</dbReference>
<sequence length="367" mass="37652">MTIPAGLSDGGYTVSVTATDVAGNVSTPKTAAFTVDRTAPVITSTHTSVTYIKGSPAAPTTTQGWIDLYGVTATDSGVGVPATGGITVDASDVDTTTAGTYTVGFTAFDLAGNETTKYDVSYVVGFVADPTITLGSNTAFFELGTTPPADDAAWKTLFGGATTGTSGGATVTSVIVDHSAVDSAVAGSYDVVFAVTDSLGYTATATGTLVVRDTTKPVISATETELTYTDGDTKITTDAGWIAAYGAAATDSGSGIASFNVDASSVDYATAGRYVVTFTARDHAGNTETKNVNYTVAFAGAPSITLGNPVVTYEMGDDKPSSQADWIAAFDVTAETAPAPRRSRCRSIVRLWTSQHRLPRGMTWCLL</sequence>
<protein>
    <submittedName>
        <fullName evidence="2">DUF5011 domain-containing protein</fullName>
    </submittedName>
</protein>
<accession>A0ABX6JZ70</accession>
<name>A0ABX6JZ70_9MICO</name>
<dbReference type="EMBL" id="CP049933">
    <property type="protein sequence ID" value="QIM19518.1"/>
    <property type="molecule type" value="Genomic_DNA"/>
</dbReference>
<reference evidence="2 3" key="1">
    <citation type="submission" date="2020-03" db="EMBL/GenBank/DDBJ databases">
        <title>Leucobacter sp. nov., isolated from beetles.</title>
        <authorList>
            <person name="Hyun D.-W."/>
            <person name="Bae J.-W."/>
        </authorList>
    </citation>
    <scope>NUCLEOTIDE SEQUENCE [LARGE SCALE GENOMIC DNA]</scope>
    <source>
        <strain evidence="2 3">HDW9A</strain>
    </source>
</reference>
<dbReference type="InterPro" id="IPR044016">
    <property type="entry name" value="Big_13"/>
</dbReference>
<gene>
    <name evidence="2" type="ORF">G7066_14730</name>
</gene>
<organism evidence="2 3">
    <name type="scientific">Leucobacter coleopterorum</name>
    <dbReference type="NCBI Taxonomy" id="2714933"/>
    <lineage>
        <taxon>Bacteria</taxon>
        <taxon>Bacillati</taxon>
        <taxon>Actinomycetota</taxon>
        <taxon>Actinomycetes</taxon>
        <taxon>Micrococcales</taxon>
        <taxon>Microbacteriaceae</taxon>
        <taxon>Leucobacter</taxon>
    </lineage>
</organism>
<dbReference type="InterPro" id="IPR013783">
    <property type="entry name" value="Ig-like_fold"/>
</dbReference>